<sequence length="193" mass="21044">MEFLAANTYAMRSIWRWKPKGPATKRSRDGCSVKFHHSTLNLFAQHQAAAEASDEGYYGFIMTLDVYGLALSPEQYSLASVWLIHDGDGAAANYNAIQIGWEAAPSVYGDSRTRLAATWTSDGFQRAFCRNADCAVGFQPEEGAPMALGDVIQAVSQPGGPKQTITIKVIKDEALGVIEQVTQPNQLLEADKE</sequence>
<proteinExistence type="predicted"/>
<dbReference type="InterPro" id="IPR053168">
    <property type="entry name" value="Glutamic_endopeptidase"/>
</dbReference>
<evidence type="ECO:0000313" key="2">
    <source>
        <dbReference type="EnsemblPlants" id="EMT03575"/>
    </source>
</evidence>
<dbReference type="PROSITE" id="PS52045">
    <property type="entry name" value="NEPROSIN_PEP_CD"/>
    <property type="match status" value="1"/>
</dbReference>
<dbReference type="PANTHER" id="PTHR31589">
    <property type="entry name" value="PROTEIN, PUTATIVE (DUF239)-RELATED-RELATED"/>
    <property type="match status" value="1"/>
</dbReference>
<dbReference type="Gene3D" id="3.90.1320.10">
    <property type="entry name" value="Outer-capsid protein sigma 3, large lobe"/>
    <property type="match status" value="1"/>
</dbReference>
<evidence type="ECO:0000259" key="1">
    <source>
        <dbReference type="PROSITE" id="PS52045"/>
    </source>
</evidence>
<protein>
    <recommendedName>
        <fullName evidence="1">Neprosin PEP catalytic domain-containing protein</fullName>
    </recommendedName>
</protein>
<dbReference type="InterPro" id="IPR004314">
    <property type="entry name" value="Neprosin"/>
</dbReference>
<dbReference type="Pfam" id="PF03080">
    <property type="entry name" value="Neprosin"/>
    <property type="match status" value="1"/>
</dbReference>
<reference evidence="2" key="1">
    <citation type="submission" date="2015-06" db="UniProtKB">
        <authorList>
            <consortium name="EnsemblPlants"/>
        </authorList>
    </citation>
    <scope>IDENTIFICATION</scope>
</reference>
<organism evidence="2">
    <name type="scientific">Aegilops tauschii</name>
    <name type="common">Tausch's goatgrass</name>
    <name type="synonym">Aegilops squarrosa</name>
    <dbReference type="NCBI Taxonomy" id="37682"/>
    <lineage>
        <taxon>Eukaryota</taxon>
        <taxon>Viridiplantae</taxon>
        <taxon>Streptophyta</taxon>
        <taxon>Embryophyta</taxon>
        <taxon>Tracheophyta</taxon>
        <taxon>Spermatophyta</taxon>
        <taxon>Magnoliopsida</taxon>
        <taxon>Liliopsida</taxon>
        <taxon>Poales</taxon>
        <taxon>Poaceae</taxon>
        <taxon>BOP clade</taxon>
        <taxon>Pooideae</taxon>
        <taxon>Triticodae</taxon>
        <taxon>Triticeae</taxon>
        <taxon>Triticinae</taxon>
        <taxon>Aegilops</taxon>
    </lineage>
</organism>
<name>N1QTH3_AEGTA</name>
<accession>N1QTH3</accession>
<dbReference type="PANTHER" id="PTHR31589:SF147">
    <property type="entry name" value="NEPROSIN DOMAIN-CONTAINING PROTEIN"/>
    <property type="match status" value="1"/>
</dbReference>
<dbReference type="AlphaFoldDB" id="N1QTH3"/>
<feature type="domain" description="Neprosin PEP catalytic" evidence="1">
    <location>
        <begin position="39"/>
        <end position="193"/>
    </location>
</feature>
<dbReference type="EnsemblPlants" id="EMT03575">
    <property type="protein sequence ID" value="EMT03575"/>
    <property type="gene ID" value="F775_23084"/>
</dbReference>